<feature type="domain" description="Fanconi anaemia group A protein arcN subdomain" evidence="5">
    <location>
        <begin position="756"/>
        <end position="953"/>
    </location>
</feature>
<feature type="region of interest" description="Disordered" evidence="1">
    <location>
        <begin position="1134"/>
        <end position="1174"/>
    </location>
</feature>
<dbReference type="Pfam" id="PF24783">
    <property type="entry name" value="FANCA_arcN"/>
    <property type="match status" value="1"/>
</dbReference>
<name>A0A553Q7C6_9TELE</name>
<gene>
    <name evidence="6" type="ORF">DNTS_011871</name>
</gene>
<dbReference type="InterPro" id="IPR031729">
    <property type="entry name" value="Fanconi_A_N"/>
</dbReference>
<dbReference type="STRING" id="623744.A0A553Q7C6"/>
<evidence type="ECO:0000256" key="1">
    <source>
        <dbReference type="SAM" id="MobiDB-lite"/>
    </source>
</evidence>
<evidence type="ECO:0000313" key="7">
    <source>
        <dbReference type="Proteomes" id="UP000316079"/>
    </source>
</evidence>
<proteinExistence type="predicted"/>
<protein>
    <recommendedName>
        <fullName evidence="8">Fanconi anaemia group A protein N-terminal domain-containing protein</fullName>
    </recommendedName>
</protein>
<dbReference type="InterPro" id="IPR003516">
    <property type="entry name" value="FANCA"/>
</dbReference>
<dbReference type="Proteomes" id="UP000316079">
    <property type="component" value="Unassembled WGS sequence"/>
</dbReference>
<keyword evidence="7" id="KW-1185">Reference proteome</keyword>
<dbReference type="InterPro" id="IPR055387">
    <property type="entry name" value="FANCA_arcN"/>
</dbReference>
<dbReference type="InterPro" id="IPR055386">
    <property type="entry name" value="FANCA_helical"/>
</dbReference>
<feature type="compositionally biased region" description="Polar residues" evidence="1">
    <location>
        <begin position="1143"/>
        <end position="1160"/>
    </location>
</feature>
<dbReference type="GO" id="GO:0043240">
    <property type="term" value="C:Fanconi anaemia nuclear complex"/>
    <property type="evidence" value="ECO:0007669"/>
    <property type="project" value="InterPro"/>
</dbReference>
<dbReference type="Pfam" id="PF15865">
    <property type="entry name" value="Fanconi_A_N"/>
    <property type="match status" value="2"/>
</dbReference>
<feature type="domain" description="Fanconi anaemia group A protein N-terminal" evidence="3">
    <location>
        <begin position="198"/>
        <end position="351"/>
    </location>
</feature>
<feature type="domain" description="Fanconi anaemia group A protein N-terminal" evidence="3">
    <location>
        <begin position="390"/>
        <end position="586"/>
    </location>
</feature>
<dbReference type="PANTHER" id="PTHR12047:SF2">
    <property type="entry name" value="FANCONI ANEMIA GROUP A PROTEIN"/>
    <property type="match status" value="1"/>
</dbReference>
<reference evidence="6 7" key="1">
    <citation type="journal article" date="2019" name="Sci. Data">
        <title>Hybrid genome assembly and annotation of Danionella translucida.</title>
        <authorList>
            <person name="Kadobianskyi M."/>
            <person name="Schulze L."/>
            <person name="Schuelke M."/>
            <person name="Judkewitz B."/>
        </authorList>
    </citation>
    <scope>NUCLEOTIDE SEQUENCE [LARGE SCALE GENOMIC DNA]</scope>
    <source>
        <strain evidence="6 7">Bolton</strain>
    </source>
</reference>
<feature type="domain" description="Fanconi anaemia group A protein C-terminal" evidence="2">
    <location>
        <begin position="1398"/>
        <end position="1548"/>
    </location>
</feature>
<evidence type="ECO:0000313" key="6">
    <source>
        <dbReference type="EMBL" id="TRY85834.1"/>
    </source>
</evidence>
<organism evidence="6 7">
    <name type="scientific">Danionella cerebrum</name>
    <dbReference type="NCBI Taxonomy" id="2873325"/>
    <lineage>
        <taxon>Eukaryota</taxon>
        <taxon>Metazoa</taxon>
        <taxon>Chordata</taxon>
        <taxon>Craniata</taxon>
        <taxon>Vertebrata</taxon>
        <taxon>Euteleostomi</taxon>
        <taxon>Actinopterygii</taxon>
        <taxon>Neopterygii</taxon>
        <taxon>Teleostei</taxon>
        <taxon>Ostariophysi</taxon>
        <taxon>Cypriniformes</taxon>
        <taxon>Danionidae</taxon>
        <taxon>Danioninae</taxon>
        <taxon>Danionella</taxon>
    </lineage>
</organism>
<dbReference type="Pfam" id="PF03511">
    <property type="entry name" value="FANCA_CTD"/>
    <property type="match status" value="1"/>
</dbReference>
<evidence type="ECO:0008006" key="8">
    <source>
        <dbReference type="Google" id="ProtNLM"/>
    </source>
</evidence>
<feature type="domain" description="Fanconi anaemia group A protein helical" evidence="4">
    <location>
        <begin position="620"/>
        <end position="696"/>
    </location>
</feature>
<dbReference type="InterPro" id="IPR055277">
    <property type="entry name" value="Fanconi_A_C"/>
</dbReference>
<dbReference type="PANTHER" id="PTHR12047">
    <property type="entry name" value="FANCONI ANEMIA GROUP A PROTEIN"/>
    <property type="match status" value="1"/>
</dbReference>
<evidence type="ECO:0000259" key="3">
    <source>
        <dbReference type="Pfam" id="PF15865"/>
    </source>
</evidence>
<dbReference type="Pfam" id="PF24781">
    <property type="entry name" value="FANCA_helical"/>
    <property type="match status" value="1"/>
</dbReference>
<accession>A0A553Q7C6</accession>
<comment type="caution">
    <text evidence="6">The sequence shown here is derived from an EMBL/GenBank/DDBJ whole genome shotgun (WGS) entry which is preliminary data.</text>
</comment>
<dbReference type="GO" id="GO:0036297">
    <property type="term" value="P:interstrand cross-link repair"/>
    <property type="evidence" value="ECO:0007669"/>
    <property type="project" value="InterPro"/>
</dbReference>
<evidence type="ECO:0000259" key="4">
    <source>
        <dbReference type="Pfam" id="PF24781"/>
    </source>
</evidence>
<dbReference type="OrthoDB" id="2287188at2759"/>
<evidence type="ECO:0000259" key="2">
    <source>
        <dbReference type="Pfam" id="PF03511"/>
    </source>
</evidence>
<evidence type="ECO:0000259" key="5">
    <source>
        <dbReference type="Pfam" id="PF24783"/>
    </source>
</evidence>
<dbReference type="EMBL" id="SRMA01026256">
    <property type="protein sequence ID" value="TRY85834.1"/>
    <property type="molecule type" value="Genomic_DNA"/>
</dbReference>
<sequence length="1603" mass="177138">MTTELAELSWRESFRQLRMFSVTPDVGPSSNSFKALLARRCLKRPREDEQQLQKQCVNMLMRNQNTTELLREITATGDDTEVLELHTHLHSVALGSKHTASVSSLRWQLSAQCLCVCSEEELSLQTSVPVALLSARALCQKIGNLTRNSSMQRGLLTAQERAEVCVLLQSARARMAAGVFSTELLWQEIWSSSPPPPLELIYLLHTHAVLRLELILDREAAVSSWLTDRLQALCVCIINTAEEEEEEEEEQLLRQILHGVGCAVVRAAFEASSQSLSLNCVRILDSMMSWLLESLSDRHTEPPPPAAAVWVEVLDAAVLGASVSENTLRRFCTHSLARLLTDCPVYKGLSEVLLSLKTSRVLAVVKRRDAEQKGSVFEGSELPLVWFMLIRFQRLEPVSDAIETQSEWSFAKTPPTLTALLRKVCVLLSAECVLKQLQQVLETHEVNWRLILSCVSHLLIFHPQTQSCLSDLLTSLRSSAFEGFDQEKMVMLFLLARQASLEGPPLFPSYSDWFKLSFGGSSGLHTKNKKCTAFLLKFLSDLVPFEPPQYLKVHLMHPPLVSPKLRSLLQEYVILAKTRLQDLKVSVEDSGIFQLEPGTSSTEVRLLTRSPNIPHTLNCPAQQDVERAISLFSSSRKIPASVIEASIFRRPYFLSRFLPALLSPRTLPEQSDARESFIQALRRVDKIPAALCSSYSASHQGETLGHREGDQVSLPSLLMMFSIGSDHTDCITAEAKPRPFLSQGRASVSSVGDLQRVLQEQLQALRRSVADGAADGEVCELLSGISLTFRSIENTEETAGSDVISLLTPDRTRSAEAKLVFQSFCLCLLQASRIRPLSRQGCWAGVLLKVLLAHRWLLSALLHLIWDLLRNQGESVSAPHLLGVCALLVELHRCCGASVATPRVLLPFSGDAVCMSESICEALGCSTASQMLTCLRGCVSALSYALCRAGAQAAGVHPSQALQEETRTLLIDDLQTVSPSEMCDGTLAGALKDSVEALWRNVQIRSLRRRPEYQVRHAASVLTSSLSHSLHHFQLSFSEWLDAELQVRRSRDALTEAERLEFHRWACELHYLPLSQEKGGCGGDIAECCARIITALLDHRPQSDVSGALSQELLESVVELTVEQEVFPCLHGSRGHSVHSRGDTLSLSAASERSAGTCSESARPWRPSQRSGSLLRRTAELSAGLSSERGTLVSEPDRAVLVWVAAGAPVHTDSVLPELLSLLQSLLYELSVTQDERTHHFLWDLIESRCTVRTCSPDALLSYSLTVHLLKAVLGASVLCDRPLEAVDLCLSDVISQCPLLLLCAAVNRLCWSRTSDRHETRAAAQVVLASAASELTVCVQRWWAGLSPVLLSLWKRLIGGEELPEQLRRLEECRHWSTGVSADTLSSAPAAPAWLLAAFLHSSLQGSDPTPPLICRIDQSQAQVLLFLLLYCVRDLISAHLGQQEGLERIRGVCVRLLSRLQDHSDWLLLFDQSGSGHAVSEFRSRVVSAQSLRLMPLALYSVLSAVDADLLTGFCRSSGFLFSLCVSYRRLMEMFLSQESSHTSEQVLLEARRLLLVCIALSSGDALSRSQKTQVRIVPVTFIPMFITDGFSCPVSLCFCS</sequence>